<dbReference type="AlphaFoldDB" id="A0A330KZJ0"/>
<dbReference type="SUPFAM" id="SSF53850">
    <property type="entry name" value="Periplasmic binding protein-like II"/>
    <property type="match status" value="1"/>
</dbReference>
<dbReference type="RefSeq" id="WP_121987559.1">
    <property type="nucleotide sequence ID" value="NZ_OUNR01000001.1"/>
</dbReference>
<feature type="domain" description="HTH cro/C1-type" evidence="1">
    <location>
        <begin position="17"/>
        <end position="71"/>
    </location>
</feature>
<dbReference type="OrthoDB" id="9804758at2"/>
<dbReference type="Proteomes" id="UP000248168">
    <property type="component" value="Unassembled WGS sequence"/>
</dbReference>
<proteinExistence type="predicted"/>
<protein>
    <submittedName>
        <fullName evidence="2">Putative Transcriptional regulator ModE</fullName>
    </submittedName>
</protein>
<dbReference type="InterPro" id="IPR024370">
    <property type="entry name" value="PBP_domain"/>
</dbReference>
<dbReference type="SUPFAM" id="SSF47413">
    <property type="entry name" value="lambda repressor-like DNA-binding domains"/>
    <property type="match status" value="1"/>
</dbReference>
<dbReference type="SMART" id="SM00530">
    <property type="entry name" value="HTH_XRE"/>
    <property type="match status" value="1"/>
</dbReference>
<organism evidence="2 3">
    <name type="scientific">Nitrospira lenta</name>
    <dbReference type="NCBI Taxonomy" id="1436998"/>
    <lineage>
        <taxon>Bacteria</taxon>
        <taxon>Pseudomonadati</taxon>
        <taxon>Nitrospirota</taxon>
        <taxon>Nitrospiria</taxon>
        <taxon>Nitrospirales</taxon>
        <taxon>Nitrospiraceae</taxon>
        <taxon>Nitrospira</taxon>
    </lineage>
</organism>
<reference evidence="3" key="1">
    <citation type="submission" date="2018-04" db="EMBL/GenBank/DDBJ databases">
        <authorList>
            <person name="Lucker S."/>
            <person name="Sakoula D."/>
        </authorList>
    </citation>
    <scope>NUCLEOTIDE SEQUENCE [LARGE SCALE GENOMIC DNA]</scope>
</reference>
<gene>
    <name evidence="2" type="ORF">NITLEN_10027</name>
</gene>
<dbReference type="Pfam" id="PF12727">
    <property type="entry name" value="PBP_like"/>
    <property type="match status" value="1"/>
</dbReference>
<dbReference type="PROSITE" id="PS50943">
    <property type="entry name" value="HTH_CROC1"/>
    <property type="match status" value="1"/>
</dbReference>
<evidence type="ECO:0000313" key="3">
    <source>
        <dbReference type="Proteomes" id="UP000248168"/>
    </source>
</evidence>
<keyword evidence="3" id="KW-1185">Reference proteome</keyword>
<name>A0A330KZJ0_9BACT</name>
<evidence type="ECO:0000259" key="1">
    <source>
        <dbReference type="PROSITE" id="PS50943"/>
    </source>
</evidence>
<dbReference type="InterPro" id="IPR010982">
    <property type="entry name" value="Lambda_DNA-bd_dom_sf"/>
</dbReference>
<dbReference type="InterPro" id="IPR001387">
    <property type="entry name" value="Cro/C1-type_HTH"/>
</dbReference>
<dbReference type="PANTHER" id="PTHR38431">
    <property type="entry name" value="BLL2305 PROTEIN"/>
    <property type="match status" value="1"/>
</dbReference>
<dbReference type="InParanoid" id="A0A330KZJ0"/>
<dbReference type="PANTHER" id="PTHR38431:SF1">
    <property type="entry name" value="BLL2305 PROTEIN"/>
    <property type="match status" value="1"/>
</dbReference>
<dbReference type="Pfam" id="PF13560">
    <property type="entry name" value="HTH_31"/>
    <property type="match status" value="1"/>
</dbReference>
<dbReference type="CDD" id="cd00093">
    <property type="entry name" value="HTH_XRE"/>
    <property type="match status" value="1"/>
</dbReference>
<evidence type="ECO:0000313" key="2">
    <source>
        <dbReference type="EMBL" id="SPP62941.1"/>
    </source>
</evidence>
<dbReference type="Gene3D" id="3.40.190.10">
    <property type="entry name" value="Periplasmic binding protein-like II"/>
    <property type="match status" value="1"/>
</dbReference>
<dbReference type="Gene3D" id="1.10.260.40">
    <property type="entry name" value="lambda repressor-like DNA-binding domains"/>
    <property type="match status" value="1"/>
</dbReference>
<accession>A0A330KZJ0</accession>
<dbReference type="EMBL" id="OUNR01000001">
    <property type="protein sequence ID" value="SPP62941.1"/>
    <property type="molecule type" value="Genomic_DNA"/>
</dbReference>
<sequence length="394" mass="43540">MSDKSKAEPASNIENRLKALRSATGLSQGDLAQMAGLTRQAVYAIETSRYFPTTPVALRLAKSLQCRVEDIFSLISDGEVIEGELIGSAPVADRIRVKVAKIGDRTIVRPVSELGDVLSLTVPADGLLLGAAAGSRRGTRNVKVELLRDHRFIEDEIIVAGCDPAIFLVGEYVRRQNEKTSVVGWTMGSAAALEAVKRREVHVAGLHVQDTQSGEWNLPYLRKHLGAGDVTIVTFAQWEAGLMVKRGNPKQIREVADLDRKNIAIMNRESGSGARELLDRRLRGVGLKPNHIKGYDHLATSHIEIARHIAEEQVDAGIGLRSVARLYNLDFIPLQDERYDLVIPTQLLAQHPTLSIFFNTIVSRVFRSEIEALGGYDTRETGTIREMKKLRVRT</sequence>
<dbReference type="GO" id="GO:0003677">
    <property type="term" value="F:DNA binding"/>
    <property type="evidence" value="ECO:0007669"/>
    <property type="project" value="InterPro"/>
</dbReference>